<evidence type="ECO:0000256" key="1">
    <source>
        <dbReference type="SAM" id="Phobius"/>
    </source>
</evidence>
<name>A0A1I3WUE2_9ACTN</name>
<feature type="transmembrane region" description="Helical" evidence="1">
    <location>
        <begin position="12"/>
        <end position="29"/>
    </location>
</feature>
<keyword evidence="1" id="KW-0472">Membrane</keyword>
<evidence type="ECO:0000313" key="3">
    <source>
        <dbReference type="Proteomes" id="UP000199111"/>
    </source>
</evidence>
<keyword evidence="3" id="KW-1185">Reference proteome</keyword>
<protein>
    <submittedName>
        <fullName evidence="2">Uncharacterized protein</fullName>
    </submittedName>
</protein>
<accession>A0A1I3WUE2</accession>
<dbReference type="Proteomes" id="UP000199111">
    <property type="component" value="Unassembled WGS sequence"/>
</dbReference>
<reference evidence="3" key="1">
    <citation type="submission" date="2016-10" db="EMBL/GenBank/DDBJ databases">
        <authorList>
            <person name="Varghese N."/>
            <person name="Submissions S."/>
        </authorList>
    </citation>
    <scope>NUCLEOTIDE SEQUENCE [LARGE SCALE GENOMIC DNA]</scope>
    <source>
        <strain evidence="3">CGMCC 4.2126</strain>
    </source>
</reference>
<keyword evidence="1" id="KW-0812">Transmembrane</keyword>
<dbReference type="RefSeq" id="WP_093889253.1">
    <property type="nucleotide sequence ID" value="NZ_FOQY01000017.1"/>
</dbReference>
<keyword evidence="1" id="KW-1133">Transmembrane helix</keyword>
<sequence>MSDGSDKPKFAAVLGIAVSVITILAFFGVKSFDDMLNNKDSARSKACALAVAARNVQTITVTQEEWQVNARAYADRLLTAAETTDDPELRGSLRESVYAHQDWAAALQREQNSQAELERLHEAERKWAALCKVSPPE</sequence>
<organism evidence="2 3">
    <name type="scientific">Streptosporangium canum</name>
    <dbReference type="NCBI Taxonomy" id="324952"/>
    <lineage>
        <taxon>Bacteria</taxon>
        <taxon>Bacillati</taxon>
        <taxon>Actinomycetota</taxon>
        <taxon>Actinomycetes</taxon>
        <taxon>Streptosporangiales</taxon>
        <taxon>Streptosporangiaceae</taxon>
        <taxon>Streptosporangium</taxon>
    </lineage>
</organism>
<proteinExistence type="predicted"/>
<dbReference type="EMBL" id="FOQY01000017">
    <property type="protein sequence ID" value="SFK11128.1"/>
    <property type="molecule type" value="Genomic_DNA"/>
</dbReference>
<dbReference type="AlphaFoldDB" id="A0A1I3WUE2"/>
<gene>
    <name evidence="2" type="ORF">SAMN05216275_117143</name>
</gene>
<dbReference type="GeneID" id="96300553"/>
<evidence type="ECO:0000313" key="2">
    <source>
        <dbReference type="EMBL" id="SFK11128.1"/>
    </source>
</evidence>